<reference evidence="5" key="1">
    <citation type="journal article" date="2014" name="Int. J. Syst. Evol. Microbiol.">
        <title>Complete genome sequence of Corynebacterium casei LMG S-19264T (=DSM 44701T), isolated from a smear-ripened cheese.</title>
        <authorList>
            <consortium name="US DOE Joint Genome Institute (JGI-PGF)"/>
            <person name="Walter F."/>
            <person name="Albersmeier A."/>
            <person name="Kalinowski J."/>
            <person name="Ruckert C."/>
        </authorList>
    </citation>
    <scope>NUCLEOTIDE SEQUENCE</scope>
    <source>
        <strain evidence="5">CGMCC 1.15794</strain>
    </source>
</reference>
<dbReference type="InterPro" id="IPR036388">
    <property type="entry name" value="WH-like_DNA-bd_sf"/>
</dbReference>
<name>A0A917IFS7_9MICO</name>
<evidence type="ECO:0000259" key="4">
    <source>
        <dbReference type="PROSITE" id="PS50995"/>
    </source>
</evidence>
<dbReference type="EMBL" id="BMJY01000004">
    <property type="protein sequence ID" value="GGH41052.1"/>
    <property type="molecule type" value="Genomic_DNA"/>
</dbReference>
<evidence type="ECO:0000256" key="1">
    <source>
        <dbReference type="ARBA" id="ARBA00023015"/>
    </source>
</evidence>
<keyword evidence="6" id="KW-1185">Reference proteome</keyword>
<dbReference type="SMART" id="SM00347">
    <property type="entry name" value="HTH_MARR"/>
    <property type="match status" value="1"/>
</dbReference>
<dbReference type="SUPFAM" id="SSF46785">
    <property type="entry name" value="Winged helix' DNA-binding domain"/>
    <property type="match status" value="1"/>
</dbReference>
<keyword evidence="3" id="KW-0804">Transcription</keyword>
<dbReference type="InterPro" id="IPR036390">
    <property type="entry name" value="WH_DNA-bd_sf"/>
</dbReference>
<reference evidence="5" key="2">
    <citation type="submission" date="2020-09" db="EMBL/GenBank/DDBJ databases">
        <authorList>
            <person name="Sun Q."/>
            <person name="Zhou Y."/>
        </authorList>
    </citation>
    <scope>NUCLEOTIDE SEQUENCE</scope>
    <source>
        <strain evidence="5">CGMCC 1.15794</strain>
    </source>
</reference>
<feature type="domain" description="HTH marR-type" evidence="4">
    <location>
        <begin position="30"/>
        <end position="167"/>
    </location>
</feature>
<evidence type="ECO:0000256" key="2">
    <source>
        <dbReference type="ARBA" id="ARBA00023125"/>
    </source>
</evidence>
<accession>A0A917IFS7</accession>
<dbReference type="Proteomes" id="UP000657592">
    <property type="component" value="Unassembled WGS sequence"/>
</dbReference>
<keyword evidence="2" id="KW-0238">DNA-binding</keyword>
<evidence type="ECO:0000256" key="3">
    <source>
        <dbReference type="ARBA" id="ARBA00023163"/>
    </source>
</evidence>
<keyword evidence="1" id="KW-0805">Transcription regulation</keyword>
<dbReference type="Gene3D" id="1.10.10.10">
    <property type="entry name" value="Winged helix-like DNA-binding domain superfamily/Winged helix DNA-binding domain"/>
    <property type="match status" value="1"/>
</dbReference>
<dbReference type="GO" id="GO:0003677">
    <property type="term" value="F:DNA binding"/>
    <property type="evidence" value="ECO:0007669"/>
    <property type="project" value="UniProtKB-KW"/>
</dbReference>
<protein>
    <submittedName>
        <fullName evidence="5">MarR family transcriptional regulator</fullName>
    </submittedName>
</protein>
<dbReference type="InterPro" id="IPR000835">
    <property type="entry name" value="HTH_MarR-typ"/>
</dbReference>
<dbReference type="Pfam" id="PF13463">
    <property type="entry name" value="HTH_27"/>
    <property type="match status" value="1"/>
</dbReference>
<evidence type="ECO:0000313" key="6">
    <source>
        <dbReference type="Proteomes" id="UP000657592"/>
    </source>
</evidence>
<evidence type="ECO:0000313" key="5">
    <source>
        <dbReference type="EMBL" id="GGH41052.1"/>
    </source>
</evidence>
<dbReference type="GO" id="GO:0003700">
    <property type="term" value="F:DNA-binding transcription factor activity"/>
    <property type="evidence" value="ECO:0007669"/>
    <property type="project" value="InterPro"/>
</dbReference>
<proteinExistence type="predicted"/>
<organism evidence="5 6">
    <name type="scientific">Microbacterium album</name>
    <dbReference type="NCBI Taxonomy" id="2053191"/>
    <lineage>
        <taxon>Bacteria</taxon>
        <taxon>Bacillati</taxon>
        <taxon>Actinomycetota</taxon>
        <taxon>Actinomycetes</taxon>
        <taxon>Micrococcales</taxon>
        <taxon>Microbacteriaceae</taxon>
        <taxon>Microbacterium</taxon>
    </lineage>
</organism>
<gene>
    <name evidence="5" type="ORF">GCM10010921_13370</name>
</gene>
<dbReference type="PANTHER" id="PTHR42756">
    <property type="entry name" value="TRANSCRIPTIONAL REGULATOR, MARR"/>
    <property type="match status" value="1"/>
</dbReference>
<sequence>MPEEVAGNGLRPPFHSLVARVADKAAEGGEDDVVPRLSMMMRKLSQLMSDDATQRVYRPRGWSHAGYRICVSLWVMGPMPSHQVTAMTNMGRATVSAALKRICDIGLVTKEPLEQDGRSVMVRLTPLGEQAIRESYAAHLAIEHEWFDMLTDVEKLVLLMLLEKLMTGRNGY</sequence>
<comment type="caution">
    <text evidence="5">The sequence shown here is derived from an EMBL/GenBank/DDBJ whole genome shotgun (WGS) entry which is preliminary data.</text>
</comment>
<dbReference type="AlphaFoldDB" id="A0A917IFS7"/>
<dbReference type="PROSITE" id="PS50995">
    <property type="entry name" value="HTH_MARR_2"/>
    <property type="match status" value="1"/>
</dbReference>
<dbReference type="PANTHER" id="PTHR42756:SF1">
    <property type="entry name" value="TRANSCRIPTIONAL REPRESSOR OF EMRAB OPERON"/>
    <property type="match status" value="1"/>
</dbReference>